<dbReference type="RefSeq" id="WP_120368713.1">
    <property type="nucleotide sequence ID" value="NZ_RAXU01000001.1"/>
</dbReference>
<dbReference type="Proteomes" id="UP000269001">
    <property type="component" value="Unassembled WGS sequence"/>
</dbReference>
<dbReference type="PANTHER" id="PTHR34216:SF7">
    <property type="entry name" value="POLY-BETA-1,6-N-ACETYL-D-GLUCOSAMINE N-DEACETYLASE"/>
    <property type="match status" value="1"/>
</dbReference>
<dbReference type="InterPro" id="IPR011330">
    <property type="entry name" value="Glyco_hydro/deAcase_b/a-brl"/>
</dbReference>
<reference evidence="4 5" key="1">
    <citation type="submission" date="2018-09" db="EMBL/GenBank/DDBJ databases">
        <title>The draft genome of Acinetobacter spp. strains.</title>
        <authorList>
            <person name="Qin J."/>
            <person name="Feng Y."/>
            <person name="Zong Z."/>
        </authorList>
    </citation>
    <scope>NUCLEOTIDE SEQUENCE [LARGE SCALE GENOMIC DNA]</scope>
    <source>
        <strain evidence="4 5">WCHAc060096</strain>
    </source>
</reference>
<dbReference type="GO" id="GO:0016810">
    <property type="term" value="F:hydrolase activity, acting on carbon-nitrogen (but not peptide) bonds"/>
    <property type="evidence" value="ECO:0007669"/>
    <property type="project" value="InterPro"/>
</dbReference>
<sequence>MLKKLKIMMILIFLNPSVILHAQEIKEDAELHTQGQFVTLTFHDVRDDVANNGDRDTYAISSKNLGQFLAWLKRSDWKVIRLEDVWQARQNNVALPDKALLLTFDDGALSSYNRVYPLLKQYQLPAVFAIVTSWINGNSYDAYEAYGQGNLMNWQQMREMQNSHLVEFVSHSDNLHKGILANPQQNMEPAAITRQYLATRQSYETDEVYHQRILDDLKKSKTVLDHELGIDTKAIFWPYGAVTKETEQLAKQAGLPLSFSLGDVSVHESSIKTYQRAIVMGNPVPEELHSQMLRFLEDIRRPSKNRKSIISIDPSDLVNADGTLVDEKLGKMLDQLASLKTNAIIFKVISDKDQNGKVQNAFFPTALLPHYHDVLNRIIWQAKTRIGQQVYTELPLDLETEQHISLARLTEDLFKNNSSLDGLILNVQDQMDCALQGQKWSQQCQQNVQQIFKIKEQVKNKANELVNISTNFRTVLKVKPEISQFDGLKALLDQGLMYSDLIYVELDPLRSPKTYNAFEKSSQQLTNMQKQRLMVGFDISAKQAKDWKIYKQAYQQLKASGIQKLGVASYQLNQGRAIHENLYVDLSLNDSALNYKDPYVIESKAEHK</sequence>
<dbReference type="NCBIfam" id="TIGR03938">
    <property type="entry name" value="deacetyl_PgaB"/>
    <property type="match status" value="1"/>
</dbReference>
<dbReference type="Pfam" id="PF01522">
    <property type="entry name" value="Polysacc_deac_1"/>
    <property type="match status" value="1"/>
</dbReference>
<feature type="signal peptide" evidence="2">
    <location>
        <begin position="1"/>
        <end position="22"/>
    </location>
</feature>
<dbReference type="Gene3D" id="3.20.20.370">
    <property type="entry name" value="Glycoside hydrolase/deacetylase"/>
    <property type="match status" value="1"/>
</dbReference>
<dbReference type="GO" id="GO:0043708">
    <property type="term" value="P:cell adhesion involved in biofilm formation"/>
    <property type="evidence" value="ECO:0007669"/>
    <property type="project" value="InterPro"/>
</dbReference>
<dbReference type="GO" id="GO:0005975">
    <property type="term" value="P:carbohydrate metabolic process"/>
    <property type="evidence" value="ECO:0007669"/>
    <property type="project" value="InterPro"/>
</dbReference>
<evidence type="ECO:0000256" key="2">
    <source>
        <dbReference type="SAM" id="SignalP"/>
    </source>
</evidence>
<protein>
    <submittedName>
        <fullName evidence="4">Poly-beta-1,6-N-acetyl-D-glucosamine N-deacetylase PgaB</fullName>
    </submittedName>
</protein>
<dbReference type="Pfam" id="PF14883">
    <property type="entry name" value="GHL13"/>
    <property type="match status" value="1"/>
</dbReference>
<dbReference type="EMBL" id="RAXU01000001">
    <property type="protein sequence ID" value="RKG36246.1"/>
    <property type="molecule type" value="Genomic_DNA"/>
</dbReference>
<organism evidence="4 5">
    <name type="scientific">Acinetobacter guerrae</name>
    <dbReference type="NCBI Taxonomy" id="1843371"/>
    <lineage>
        <taxon>Bacteria</taxon>
        <taxon>Pseudomonadati</taxon>
        <taxon>Pseudomonadota</taxon>
        <taxon>Gammaproteobacteria</taxon>
        <taxon>Moraxellales</taxon>
        <taxon>Moraxellaceae</taxon>
        <taxon>Acinetobacter</taxon>
    </lineage>
</organism>
<accession>A0A3A8ERZ1</accession>
<keyword evidence="5" id="KW-1185">Reference proteome</keyword>
<gene>
    <name evidence="4" type="primary">pgaB</name>
    <name evidence="4" type="ORF">D7V21_01245</name>
</gene>
<dbReference type="InterPro" id="IPR002509">
    <property type="entry name" value="NODB_dom"/>
</dbReference>
<evidence type="ECO:0000313" key="4">
    <source>
        <dbReference type="EMBL" id="RKG36246.1"/>
    </source>
</evidence>
<feature type="domain" description="NodB homology" evidence="3">
    <location>
        <begin position="98"/>
        <end position="347"/>
    </location>
</feature>
<dbReference type="Gene3D" id="3.20.20.80">
    <property type="entry name" value="Glycosidases"/>
    <property type="match status" value="1"/>
</dbReference>
<dbReference type="InterPro" id="IPR032772">
    <property type="entry name" value="PGA_deacetylase_PgaB_C"/>
</dbReference>
<dbReference type="InterPro" id="IPR051398">
    <property type="entry name" value="Polysacch_Deacetylase"/>
</dbReference>
<dbReference type="AlphaFoldDB" id="A0A3A8ERZ1"/>
<dbReference type="PROSITE" id="PS51677">
    <property type="entry name" value="NODB"/>
    <property type="match status" value="1"/>
</dbReference>
<comment type="caution">
    <text evidence="4">The sequence shown here is derived from an EMBL/GenBank/DDBJ whole genome shotgun (WGS) entry which is preliminary data.</text>
</comment>
<name>A0A3A8ERZ1_9GAMM</name>
<dbReference type="InterPro" id="IPR023854">
    <property type="entry name" value="PGA_deacetylase_PgaB"/>
</dbReference>
<keyword evidence="1 2" id="KW-0732">Signal</keyword>
<dbReference type="PANTHER" id="PTHR34216">
    <property type="match status" value="1"/>
</dbReference>
<dbReference type="SUPFAM" id="SSF88713">
    <property type="entry name" value="Glycoside hydrolase/deacetylase"/>
    <property type="match status" value="1"/>
</dbReference>
<evidence type="ECO:0000259" key="3">
    <source>
        <dbReference type="PROSITE" id="PS51677"/>
    </source>
</evidence>
<evidence type="ECO:0000313" key="5">
    <source>
        <dbReference type="Proteomes" id="UP000269001"/>
    </source>
</evidence>
<feature type="chain" id="PRO_5017480839" evidence="2">
    <location>
        <begin position="23"/>
        <end position="608"/>
    </location>
</feature>
<evidence type="ECO:0000256" key="1">
    <source>
        <dbReference type="ARBA" id="ARBA00022729"/>
    </source>
</evidence>
<proteinExistence type="predicted"/>